<keyword evidence="1" id="KW-0732">Signal</keyword>
<keyword evidence="3" id="KW-1185">Reference proteome</keyword>
<evidence type="ECO:0000313" key="3">
    <source>
        <dbReference type="Proteomes" id="UP001349262"/>
    </source>
</evidence>
<evidence type="ECO:0000313" key="2">
    <source>
        <dbReference type="EMBL" id="MEE7456635.1"/>
    </source>
</evidence>
<reference evidence="2 3" key="1">
    <citation type="journal article" date="2012" name="Genet. Mol. Biol.">
        <title>Analysis of 16S rRNA and mxaF genes revealing insights into Methylobacterium niche-specific plant association.</title>
        <authorList>
            <person name="Dourado M.N."/>
            <person name="Andreote F.D."/>
            <person name="Dini-Andreote F."/>
            <person name="Conti R."/>
            <person name="Araujo J.M."/>
            <person name="Araujo W.L."/>
        </authorList>
    </citation>
    <scope>NUCLEOTIDE SEQUENCE [LARGE SCALE GENOMIC DNA]</scope>
    <source>
        <strain evidence="2 3">SR1.6/4</strain>
    </source>
</reference>
<dbReference type="EMBL" id="MLBY01000004">
    <property type="protein sequence ID" value="MEE7456635.1"/>
    <property type="molecule type" value="Genomic_DNA"/>
</dbReference>
<feature type="signal peptide" evidence="1">
    <location>
        <begin position="1"/>
        <end position="23"/>
    </location>
</feature>
<evidence type="ECO:0000256" key="1">
    <source>
        <dbReference type="SAM" id="SignalP"/>
    </source>
</evidence>
<proteinExistence type="predicted"/>
<protein>
    <recommendedName>
        <fullName evidence="4">Glycine zipper 2TM domain protein</fullName>
    </recommendedName>
</protein>
<organism evidence="2 3">
    <name type="scientific">Methylobacterium radiotolerans</name>
    <dbReference type="NCBI Taxonomy" id="31998"/>
    <lineage>
        <taxon>Bacteria</taxon>
        <taxon>Pseudomonadati</taxon>
        <taxon>Pseudomonadota</taxon>
        <taxon>Alphaproteobacteria</taxon>
        <taxon>Hyphomicrobiales</taxon>
        <taxon>Methylobacteriaceae</taxon>
        <taxon>Methylobacterium</taxon>
    </lineage>
</organism>
<dbReference type="Proteomes" id="UP001349262">
    <property type="component" value="Unassembled WGS sequence"/>
</dbReference>
<feature type="chain" id="PRO_5046394738" description="Glycine zipper 2TM domain protein" evidence="1">
    <location>
        <begin position="24"/>
        <end position="73"/>
    </location>
</feature>
<sequence length="73" mass="7040">MTRIFIRAGLIFAAVALSSVAEAKGCMKGAVVGGLAGHAVGHGVAGAAAGCAVGHHRANKKDKAAQDSGSAGR</sequence>
<evidence type="ECO:0008006" key="4">
    <source>
        <dbReference type="Google" id="ProtNLM"/>
    </source>
</evidence>
<gene>
    <name evidence="2" type="ORF">MRSR164_07555</name>
</gene>
<name>A0ABU7T7W8_9HYPH</name>
<accession>A0ABU7T7W8</accession>
<comment type="caution">
    <text evidence="2">The sequence shown here is derived from an EMBL/GenBank/DDBJ whole genome shotgun (WGS) entry which is preliminary data.</text>
</comment>